<proteinExistence type="predicted"/>
<feature type="region of interest" description="Disordered" evidence="3">
    <location>
        <begin position="362"/>
        <end position="386"/>
    </location>
</feature>
<dbReference type="Proteomes" id="UP000515123">
    <property type="component" value="Linkage group 2"/>
</dbReference>
<organism evidence="6">
    <name type="scientific">Ananas comosus</name>
    <name type="common">Pineapple</name>
    <name type="synonym">Ananas ananas</name>
    <dbReference type="NCBI Taxonomy" id="4615"/>
    <lineage>
        <taxon>Eukaryota</taxon>
        <taxon>Viridiplantae</taxon>
        <taxon>Streptophyta</taxon>
        <taxon>Embryophyta</taxon>
        <taxon>Tracheophyta</taxon>
        <taxon>Spermatophyta</taxon>
        <taxon>Magnoliopsida</taxon>
        <taxon>Liliopsida</taxon>
        <taxon>Poales</taxon>
        <taxon>Bromeliaceae</taxon>
        <taxon>Bromelioideae</taxon>
        <taxon>Ananas</taxon>
    </lineage>
</organism>
<evidence type="ECO:0000313" key="7">
    <source>
        <dbReference type="RefSeq" id="XP_020082073.1"/>
    </source>
</evidence>
<accession>A0A6P5EL13</accession>
<reference evidence="5" key="1">
    <citation type="journal article" date="2015" name="Nat. Genet.">
        <title>The pineapple genome and the evolution of CAM photosynthesis.</title>
        <authorList>
            <person name="Ming R."/>
            <person name="VanBuren R."/>
            <person name="Wai C.M."/>
            <person name="Tang H."/>
            <person name="Schatz M.C."/>
            <person name="Bowers J.E."/>
            <person name="Lyons E."/>
            <person name="Wang M.L."/>
            <person name="Chen J."/>
            <person name="Biggers E."/>
            <person name="Zhang J."/>
            <person name="Huang L."/>
            <person name="Zhang L."/>
            <person name="Miao W."/>
            <person name="Zhang J."/>
            <person name="Ye Z."/>
            <person name="Miao C."/>
            <person name="Lin Z."/>
            <person name="Wang H."/>
            <person name="Zhou H."/>
            <person name="Yim W.C."/>
            <person name="Priest H.D."/>
            <person name="Zheng C."/>
            <person name="Woodhouse M."/>
            <person name="Edger P.P."/>
            <person name="Guyot R."/>
            <person name="Guo H.B."/>
            <person name="Guo H."/>
            <person name="Zheng G."/>
            <person name="Singh R."/>
            <person name="Sharma A."/>
            <person name="Min X."/>
            <person name="Zheng Y."/>
            <person name="Lee H."/>
            <person name="Gurtowski J."/>
            <person name="Sedlazeck F.J."/>
            <person name="Harkess A."/>
            <person name="McKain M.R."/>
            <person name="Liao Z."/>
            <person name="Fang J."/>
            <person name="Liu J."/>
            <person name="Zhang X."/>
            <person name="Zhang Q."/>
            <person name="Hu W."/>
            <person name="Qin Y."/>
            <person name="Wang K."/>
            <person name="Chen L.Y."/>
            <person name="Shirley N."/>
            <person name="Lin Y.R."/>
            <person name="Liu L.Y."/>
            <person name="Hernandez A.G."/>
            <person name="Wright C.L."/>
            <person name="Bulone V."/>
            <person name="Tuskan G.A."/>
            <person name="Heath K."/>
            <person name="Zee F."/>
            <person name="Moore P.H."/>
            <person name="Sunkar R."/>
            <person name="Leebens-Mack J.H."/>
            <person name="Mockler T."/>
            <person name="Bennetzen J.L."/>
            <person name="Freeling M."/>
            <person name="Sankoff D."/>
            <person name="Paterson A.H."/>
            <person name="Zhu X."/>
            <person name="Yang X."/>
            <person name="Smith J.A."/>
            <person name="Cushman J.C."/>
            <person name="Paull R.E."/>
            <person name="Yu Q."/>
        </authorList>
    </citation>
    <scope>NUCLEOTIDE SEQUENCE [LARGE SCALE GENOMIC DNA]</scope>
    <source>
        <strain evidence="5">cv. F153</strain>
    </source>
</reference>
<dbReference type="FunFam" id="1.25.40.90:FF:000018">
    <property type="entry name" value="ENTH/VHS family protein isoform 1"/>
    <property type="match status" value="1"/>
</dbReference>
<protein>
    <submittedName>
        <fullName evidence="6 7">CID domain-containing protein 1</fullName>
    </submittedName>
</protein>
<dbReference type="GeneID" id="109705715"/>
<evidence type="ECO:0000313" key="5">
    <source>
        <dbReference type="Proteomes" id="UP000515123"/>
    </source>
</evidence>
<dbReference type="OrthoDB" id="10069473at2759"/>
<keyword evidence="2" id="KW-0175">Coiled coil</keyword>
<dbReference type="Pfam" id="PF04818">
    <property type="entry name" value="CID"/>
    <property type="match status" value="1"/>
</dbReference>
<dbReference type="Gene3D" id="1.25.40.90">
    <property type="match status" value="1"/>
</dbReference>
<dbReference type="AlphaFoldDB" id="A0A6P5EL13"/>
<sequence length="534" mass="58973">MNSVFSEQILADKLSKLNSTQQCIETLSHWCIFHRKNAEQVVKTWDKQFHSSEKERKIPYLYLANDILQNSKRNGTEFVGEFWKVLPAALKDVVDNGDDHGKNVVSRLVNIWEERRVFGSRARGLNDLMLGNEPLPTLELNKKRSRSSVKIVRKDSRSIRTKLSIGGTPEKIVSAFHTVQNEHTNEAVDLDKCKAAVRRVEKMAKDVDTACSQVGDPRRETLANELQEEEAVLKQCLEKLKVVEANRASLVSQLKEALHEQESELEKVRTQLQLAQGMIGETANMRRRLNNEPTVTSTKTPSSSEAAKQHANGPSSVDRPSKKKAALATAAEVADRLAASMHSQQIMTSVLSSFAAEEAKNASLAPSTNSSNSVPDAPSESKTKIQEKTLQLSNSASTSFVPVQPVVVSSTLHQPQSQFNLFPSPAQQFMQQPGGVLIGMPYTYNTLTLPPPPPPLPPPGMMGLARPATLIQQPPVPPPPPQPLGVNQQQMPVTQQLMPMNQHGPQFSALQQPAMPSFRPLQPPGMGFYHPQIQ</sequence>
<dbReference type="Gramene" id="Aco001173.1.mrna1">
    <property type="protein sequence ID" value="Aco001173.1.mrna1"/>
    <property type="gene ID" value="Aco001173.1.path1"/>
</dbReference>
<dbReference type="PANTHER" id="PTHR12460">
    <property type="entry name" value="CYCLIN-DEPENDENT KINASE INHIBITOR-RELATED PROTEIN"/>
    <property type="match status" value="1"/>
</dbReference>
<gene>
    <name evidence="6 7" type="primary">LOC109705715</name>
</gene>
<feature type="compositionally biased region" description="Polar residues" evidence="3">
    <location>
        <begin position="364"/>
        <end position="374"/>
    </location>
</feature>
<dbReference type="SUPFAM" id="SSF48464">
    <property type="entry name" value="ENTH/VHS domain"/>
    <property type="match status" value="1"/>
</dbReference>
<dbReference type="RefSeq" id="XP_020082065.1">
    <property type="nucleotide sequence ID" value="XM_020226476.1"/>
</dbReference>
<dbReference type="GO" id="GO:0031124">
    <property type="term" value="P:mRNA 3'-end processing"/>
    <property type="evidence" value="ECO:0007669"/>
    <property type="project" value="TreeGrafter"/>
</dbReference>
<evidence type="ECO:0000256" key="2">
    <source>
        <dbReference type="SAM" id="Coils"/>
    </source>
</evidence>
<dbReference type="InterPro" id="IPR006569">
    <property type="entry name" value="CID_dom"/>
</dbReference>
<keyword evidence="1" id="KW-0507">mRNA processing</keyword>
<feature type="domain" description="CID" evidence="4">
    <location>
        <begin position="2"/>
        <end position="134"/>
    </location>
</feature>
<evidence type="ECO:0000256" key="1">
    <source>
        <dbReference type="ARBA" id="ARBA00022664"/>
    </source>
</evidence>
<dbReference type="PANTHER" id="PTHR12460:SF27">
    <property type="entry name" value="ENTH_VHS FAMILY PROTEIN"/>
    <property type="match status" value="1"/>
</dbReference>
<dbReference type="RefSeq" id="XP_020082073.1">
    <property type="nucleotide sequence ID" value="XM_020226484.1"/>
</dbReference>
<dbReference type="PROSITE" id="PS51391">
    <property type="entry name" value="CID"/>
    <property type="match status" value="1"/>
</dbReference>
<reference evidence="6 7" key="2">
    <citation type="submission" date="2025-04" db="UniProtKB">
        <authorList>
            <consortium name="RefSeq"/>
        </authorList>
    </citation>
    <scope>IDENTIFICATION</scope>
    <source>
        <tissue evidence="6 7">Leaf</tissue>
    </source>
</reference>
<feature type="compositionally biased region" description="Low complexity" evidence="3">
    <location>
        <begin position="293"/>
        <end position="304"/>
    </location>
</feature>
<dbReference type="GO" id="GO:0000993">
    <property type="term" value="F:RNA polymerase II complex binding"/>
    <property type="evidence" value="ECO:0007669"/>
    <property type="project" value="TreeGrafter"/>
</dbReference>
<dbReference type="GO" id="GO:0005634">
    <property type="term" value="C:nucleus"/>
    <property type="evidence" value="ECO:0007669"/>
    <property type="project" value="UniProtKB-ARBA"/>
</dbReference>
<evidence type="ECO:0000256" key="3">
    <source>
        <dbReference type="SAM" id="MobiDB-lite"/>
    </source>
</evidence>
<dbReference type="CDD" id="cd16981">
    <property type="entry name" value="CID_RPRD_like"/>
    <property type="match status" value="1"/>
</dbReference>
<feature type="coiled-coil region" evidence="2">
    <location>
        <begin position="219"/>
        <end position="278"/>
    </location>
</feature>
<dbReference type="SMART" id="SM00582">
    <property type="entry name" value="RPR"/>
    <property type="match status" value="1"/>
</dbReference>
<name>A0A6P5EL13_ANACO</name>
<evidence type="ECO:0000259" key="4">
    <source>
        <dbReference type="PROSITE" id="PS51391"/>
    </source>
</evidence>
<dbReference type="InterPro" id="IPR008942">
    <property type="entry name" value="ENTH_VHS"/>
</dbReference>
<evidence type="ECO:0000313" key="6">
    <source>
        <dbReference type="RefSeq" id="XP_020082065.1"/>
    </source>
</evidence>
<feature type="region of interest" description="Disordered" evidence="3">
    <location>
        <begin position="279"/>
        <end position="324"/>
    </location>
</feature>
<keyword evidence="5" id="KW-1185">Reference proteome</keyword>